<proteinExistence type="predicted"/>
<name>A0A6G1K3Y4_9PLEO</name>
<evidence type="ECO:0000313" key="4">
    <source>
        <dbReference type="Proteomes" id="UP000799428"/>
    </source>
</evidence>
<protein>
    <submittedName>
        <fullName evidence="3">Uncharacterized protein</fullName>
    </submittedName>
</protein>
<sequence length="344" mass="37596">MEHKADHLAAHEVASNRSSDREVVQRKRGGKVSRHCKRFWWLDLIILAIVILIILIPIIFVAIPKKAQHDLNQSTLEVTSQEVTSPSPNGIHLKLVTTAKSSSKFHPTIEAFRAGLSIEGKEPFLYVNVPETKAEAETEIVVENDVTFASLDQFIDYNKVVMGSESFVVNMDGKTKLKLGGLPRMSVNYNKIITMKGLNKLNGLNITDLKILQGLTGENKTLSDGSNLIGKIIIPNPSVMLLDLGNVTMNLAIDGKAIGTTLIPNFILKPGNNTVSMQSTVNKALIFQFISTNYTDAILPTDIVGNSSIANGEHLTYYENAIKSNTIHLDLNVGPAMKAAGLIQ</sequence>
<dbReference type="OrthoDB" id="10039566at2759"/>
<dbReference type="EMBL" id="MU005773">
    <property type="protein sequence ID" value="KAF2707574.1"/>
    <property type="molecule type" value="Genomic_DNA"/>
</dbReference>
<dbReference type="PANTHER" id="PTHR35895:SF1">
    <property type="entry name" value="LIPID-BINDING SERUM GLYCOPROTEIN C-TERMINAL DOMAIN-CONTAINING PROTEIN"/>
    <property type="match status" value="1"/>
</dbReference>
<keyword evidence="4" id="KW-1185">Reference proteome</keyword>
<evidence type="ECO:0000256" key="1">
    <source>
        <dbReference type="SAM" id="MobiDB-lite"/>
    </source>
</evidence>
<dbReference type="InterPro" id="IPR022185">
    <property type="entry name" value="DUF3712"/>
</dbReference>
<dbReference type="PANTHER" id="PTHR35895">
    <property type="entry name" value="CHROMOSOME 16, WHOLE GENOME SHOTGUN SEQUENCE"/>
    <property type="match status" value="1"/>
</dbReference>
<accession>A0A6G1K3Y4</accession>
<dbReference type="AlphaFoldDB" id="A0A6G1K3Y4"/>
<keyword evidence="2" id="KW-0812">Transmembrane</keyword>
<evidence type="ECO:0000313" key="3">
    <source>
        <dbReference type="EMBL" id="KAF2707574.1"/>
    </source>
</evidence>
<keyword evidence="2" id="KW-1133">Transmembrane helix</keyword>
<dbReference type="GO" id="GO:0000329">
    <property type="term" value="C:fungal-type vacuole membrane"/>
    <property type="evidence" value="ECO:0007669"/>
    <property type="project" value="InterPro"/>
</dbReference>
<reference evidence="3" key="1">
    <citation type="journal article" date="2020" name="Stud. Mycol.">
        <title>101 Dothideomycetes genomes: a test case for predicting lifestyles and emergence of pathogens.</title>
        <authorList>
            <person name="Haridas S."/>
            <person name="Albert R."/>
            <person name="Binder M."/>
            <person name="Bloem J."/>
            <person name="Labutti K."/>
            <person name="Salamov A."/>
            <person name="Andreopoulos B."/>
            <person name="Baker S."/>
            <person name="Barry K."/>
            <person name="Bills G."/>
            <person name="Bluhm B."/>
            <person name="Cannon C."/>
            <person name="Castanera R."/>
            <person name="Culley D."/>
            <person name="Daum C."/>
            <person name="Ezra D."/>
            <person name="Gonzalez J."/>
            <person name="Henrissat B."/>
            <person name="Kuo A."/>
            <person name="Liang C."/>
            <person name="Lipzen A."/>
            <person name="Lutzoni F."/>
            <person name="Magnuson J."/>
            <person name="Mondo S."/>
            <person name="Nolan M."/>
            <person name="Ohm R."/>
            <person name="Pangilinan J."/>
            <person name="Park H.-J."/>
            <person name="Ramirez L."/>
            <person name="Alfaro M."/>
            <person name="Sun H."/>
            <person name="Tritt A."/>
            <person name="Yoshinaga Y."/>
            <person name="Zwiers L.-H."/>
            <person name="Turgeon B."/>
            <person name="Goodwin S."/>
            <person name="Spatafora J."/>
            <person name="Crous P."/>
            <person name="Grigoriev I."/>
        </authorList>
    </citation>
    <scope>NUCLEOTIDE SEQUENCE</scope>
    <source>
        <strain evidence="3">CBS 279.74</strain>
    </source>
</reference>
<evidence type="ECO:0000256" key="2">
    <source>
        <dbReference type="SAM" id="Phobius"/>
    </source>
</evidence>
<dbReference type="InterPro" id="IPR046368">
    <property type="entry name" value="Tag1"/>
</dbReference>
<feature type="compositionally biased region" description="Basic and acidic residues" evidence="1">
    <location>
        <begin position="1"/>
        <end position="10"/>
    </location>
</feature>
<feature type="transmembrane region" description="Helical" evidence="2">
    <location>
        <begin position="40"/>
        <end position="63"/>
    </location>
</feature>
<feature type="region of interest" description="Disordered" evidence="1">
    <location>
        <begin position="1"/>
        <end position="27"/>
    </location>
</feature>
<dbReference type="Pfam" id="PF12505">
    <property type="entry name" value="DUF3712"/>
    <property type="match status" value="1"/>
</dbReference>
<organism evidence="3 4">
    <name type="scientific">Pleomassaria siparia CBS 279.74</name>
    <dbReference type="NCBI Taxonomy" id="1314801"/>
    <lineage>
        <taxon>Eukaryota</taxon>
        <taxon>Fungi</taxon>
        <taxon>Dikarya</taxon>
        <taxon>Ascomycota</taxon>
        <taxon>Pezizomycotina</taxon>
        <taxon>Dothideomycetes</taxon>
        <taxon>Pleosporomycetidae</taxon>
        <taxon>Pleosporales</taxon>
        <taxon>Pleomassariaceae</taxon>
        <taxon>Pleomassaria</taxon>
    </lineage>
</organism>
<gene>
    <name evidence="3" type="ORF">K504DRAFT_409975</name>
</gene>
<dbReference type="Proteomes" id="UP000799428">
    <property type="component" value="Unassembled WGS sequence"/>
</dbReference>
<keyword evidence="2" id="KW-0472">Membrane</keyword>